<dbReference type="GO" id="GO:0061630">
    <property type="term" value="F:ubiquitin protein ligase activity"/>
    <property type="evidence" value="ECO:0007669"/>
    <property type="project" value="TreeGrafter"/>
</dbReference>
<keyword evidence="2 4" id="KW-0863">Zinc-finger</keyword>
<name>A0AA88RA72_9ASTE</name>
<dbReference type="AlphaFoldDB" id="A0AA88RA72"/>
<dbReference type="EMBL" id="JAVXUO010001134">
    <property type="protein sequence ID" value="KAK2985654.1"/>
    <property type="molecule type" value="Genomic_DNA"/>
</dbReference>
<dbReference type="Gene3D" id="3.30.40.10">
    <property type="entry name" value="Zinc/RING finger domain, C3HC4 (zinc finger)"/>
    <property type="match status" value="1"/>
</dbReference>
<dbReference type="InterPro" id="IPR013083">
    <property type="entry name" value="Znf_RING/FYVE/PHD"/>
</dbReference>
<feature type="transmembrane region" description="Helical" evidence="5">
    <location>
        <begin position="171"/>
        <end position="192"/>
    </location>
</feature>
<dbReference type="SMART" id="SM00184">
    <property type="entry name" value="RING"/>
    <property type="match status" value="1"/>
</dbReference>
<dbReference type="SUPFAM" id="SSF57850">
    <property type="entry name" value="RING/U-box"/>
    <property type="match status" value="1"/>
</dbReference>
<keyword evidence="5" id="KW-0472">Membrane</keyword>
<dbReference type="PANTHER" id="PTHR46858">
    <property type="entry name" value="OS05G0521000 PROTEIN"/>
    <property type="match status" value="1"/>
</dbReference>
<comment type="caution">
    <text evidence="7">The sequence shown here is derived from an EMBL/GenBank/DDBJ whole genome shotgun (WGS) entry which is preliminary data.</text>
</comment>
<accession>A0AA88RA72</accession>
<keyword evidence="3" id="KW-0862">Zinc</keyword>
<dbReference type="InterPro" id="IPR001841">
    <property type="entry name" value="Znf_RING"/>
</dbReference>
<feature type="domain" description="RING-type" evidence="6">
    <location>
        <begin position="249"/>
        <end position="289"/>
    </location>
</feature>
<evidence type="ECO:0000313" key="8">
    <source>
        <dbReference type="Proteomes" id="UP001187471"/>
    </source>
</evidence>
<evidence type="ECO:0000313" key="7">
    <source>
        <dbReference type="EMBL" id="KAK2985654.1"/>
    </source>
</evidence>
<dbReference type="Pfam" id="PF13920">
    <property type="entry name" value="zf-C3HC4_3"/>
    <property type="match status" value="1"/>
</dbReference>
<reference evidence="7" key="1">
    <citation type="submission" date="2022-12" db="EMBL/GenBank/DDBJ databases">
        <title>Draft genome assemblies for two species of Escallonia (Escalloniales).</title>
        <authorList>
            <person name="Chanderbali A."/>
            <person name="Dervinis C."/>
            <person name="Anghel I."/>
            <person name="Soltis D."/>
            <person name="Soltis P."/>
            <person name="Zapata F."/>
        </authorList>
    </citation>
    <scope>NUCLEOTIDE SEQUENCE</scope>
    <source>
        <strain evidence="7">UCBG92.1500</strain>
        <tissue evidence="7">Leaf</tissue>
    </source>
</reference>
<keyword evidence="5" id="KW-1133">Transmembrane helix</keyword>
<evidence type="ECO:0000256" key="2">
    <source>
        <dbReference type="ARBA" id="ARBA00022771"/>
    </source>
</evidence>
<evidence type="ECO:0000256" key="5">
    <source>
        <dbReference type="SAM" id="Phobius"/>
    </source>
</evidence>
<dbReference type="PANTHER" id="PTHR46858:SF6">
    <property type="entry name" value="LIGASE, PUTATIVE-RELATED"/>
    <property type="match status" value="1"/>
</dbReference>
<proteinExistence type="predicted"/>
<dbReference type="GO" id="GO:0008270">
    <property type="term" value="F:zinc ion binding"/>
    <property type="evidence" value="ECO:0007669"/>
    <property type="project" value="UniProtKB-KW"/>
</dbReference>
<dbReference type="Proteomes" id="UP001187471">
    <property type="component" value="Unassembled WGS sequence"/>
</dbReference>
<dbReference type="PROSITE" id="PS50089">
    <property type="entry name" value="ZF_RING_2"/>
    <property type="match status" value="1"/>
</dbReference>
<evidence type="ECO:0000256" key="3">
    <source>
        <dbReference type="ARBA" id="ARBA00022833"/>
    </source>
</evidence>
<dbReference type="Pfam" id="PF16041">
    <property type="entry name" value="APD1-4_M"/>
    <property type="match status" value="1"/>
</dbReference>
<keyword evidence="5" id="KW-0812">Transmembrane</keyword>
<keyword evidence="8" id="KW-1185">Reference proteome</keyword>
<organism evidence="7 8">
    <name type="scientific">Escallonia rubra</name>
    <dbReference type="NCBI Taxonomy" id="112253"/>
    <lineage>
        <taxon>Eukaryota</taxon>
        <taxon>Viridiplantae</taxon>
        <taxon>Streptophyta</taxon>
        <taxon>Embryophyta</taxon>
        <taxon>Tracheophyta</taxon>
        <taxon>Spermatophyta</taxon>
        <taxon>Magnoliopsida</taxon>
        <taxon>eudicotyledons</taxon>
        <taxon>Gunneridae</taxon>
        <taxon>Pentapetalae</taxon>
        <taxon>asterids</taxon>
        <taxon>campanulids</taxon>
        <taxon>Escalloniales</taxon>
        <taxon>Escalloniaceae</taxon>
        <taxon>Escallonia</taxon>
    </lineage>
</organism>
<evidence type="ECO:0000256" key="4">
    <source>
        <dbReference type="PROSITE-ProRule" id="PRU00175"/>
    </source>
</evidence>
<keyword evidence="1" id="KW-0479">Metal-binding</keyword>
<evidence type="ECO:0000259" key="6">
    <source>
        <dbReference type="PROSITE" id="PS50089"/>
    </source>
</evidence>
<evidence type="ECO:0000256" key="1">
    <source>
        <dbReference type="ARBA" id="ARBA00022723"/>
    </source>
</evidence>
<sequence length="353" mass="39915">MVLGPSSSRLVGASSLFVKQVEVRDEKKEVLLYGFSENPELSLETNWSVSNYVSVGSYGRKGYSLWLNKGSSIRLRWDAQTSSEATYSIEEEDRYYIGIINSNPRHIIMTMSVYVSSKMYDTTKAKTMCSTIRGSCRLNLPFPNSQFVVVTTPANGDLGGWYVELSFVARFVTYVAILGFIVIIIFLMWNYFGACDAESHQEEFPVQEISETYPLLPEKTFRTPYGTGEEDEESGSSSSSEDLYDGKICVICYDMPRNCFFVPCGHCATCYDCAQRIMEAESKVCPICRRLIHKSSVTNQDFKIVSQVHLTYRESYQQGPLLHIGKWSEILLKNQGSLKKACDEIHARLARAI</sequence>
<dbReference type="GO" id="GO:0016567">
    <property type="term" value="P:protein ubiquitination"/>
    <property type="evidence" value="ECO:0007669"/>
    <property type="project" value="TreeGrafter"/>
</dbReference>
<gene>
    <name evidence="7" type="ORF">RJ640_006917</name>
</gene>
<dbReference type="InterPro" id="IPR032010">
    <property type="entry name" value="APD1-4_M"/>
</dbReference>
<protein>
    <recommendedName>
        <fullName evidence="6">RING-type domain-containing protein</fullName>
    </recommendedName>
</protein>